<dbReference type="GO" id="GO:0016491">
    <property type="term" value="F:oxidoreductase activity"/>
    <property type="evidence" value="ECO:0007669"/>
    <property type="project" value="UniProtKB-KW"/>
</dbReference>
<proteinExistence type="inferred from homology"/>
<evidence type="ECO:0000259" key="6">
    <source>
        <dbReference type="Pfam" id="PF14512"/>
    </source>
</evidence>
<evidence type="ECO:0000256" key="4">
    <source>
        <dbReference type="ARBA" id="ARBA00022643"/>
    </source>
</evidence>
<dbReference type="Proteomes" id="UP000215694">
    <property type="component" value="Unassembled WGS sequence"/>
</dbReference>
<comment type="cofactor">
    <cofactor evidence="1">
        <name>FMN</name>
        <dbReference type="ChEBI" id="CHEBI:58210"/>
    </cofactor>
</comment>
<accession>A0A371J1F4</accession>
<dbReference type="Gene3D" id="3.40.109.10">
    <property type="entry name" value="NADH Oxidase"/>
    <property type="match status" value="1"/>
</dbReference>
<reference evidence="7 8" key="1">
    <citation type="journal article" date="2017" name="Genome Announc.">
        <title>Draft Genome Sequence of Romboutsia weinsteinii sp. nov. Strain CCRI-19649(T) Isolated from Surface Water.</title>
        <authorList>
            <person name="Maheux A.F."/>
            <person name="Boudreau D.K."/>
            <person name="Berube E."/>
            <person name="Boissinot M."/>
            <person name="Cantin P."/>
            <person name="Raymond F."/>
            <person name="Corbeil J."/>
            <person name="Omar R.F."/>
            <person name="Bergeron M.G."/>
        </authorList>
    </citation>
    <scope>NUCLEOTIDE SEQUENCE [LARGE SCALE GENOMIC DNA]</scope>
    <source>
        <strain evidence="7 8">CCRI-19649</strain>
    </source>
</reference>
<name>A0A371J1F4_9FIRM</name>
<evidence type="ECO:0000256" key="3">
    <source>
        <dbReference type="ARBA" id="ARBA00022630"/>
    </source>
</evidence>
<dbReference type="AlphaFoldDB" id="A0A371J1F4"/>
<dbReference type="Pfam" id="PF14512">
    <property type="entry name" value="TM1586_NiRdase"/>
    <property type="match status" value="1"/>
</dbReference>
<evidence type="ECO:0000313" key="8">
    <source>
        <dbReference type="Proteomes" id="UP000215694"/>
    </source>
</evidence>
<dbReference type="SUPFAM" id="SSF55469">
    <property type="entry name" value="FMN-dependent nitroreductase-like"/>
    <property type="match status" value="1"/>
</dbReference>
<protein>
    <submittedName>
        <fullName evidence="7">Nitroreductase Nfs</fullName>
    </submittedName>
</protein>
<sequence>MDDKNLLIDNIDIIKIRKSVRNYKEELLTKDVIDKLDSYMNIVSNPFNEKVRIKLIEGEQDQKLGTYGVIKGAKMYLGAVCENGDFDLEALGYEFEKVVLFATKLGLGTCWLGGTFNKGNFTKVMEVKSNEKFPIVSPIGYTSDSKRLIDSLVKFTAKSGQRKKFKEVFFKDDFNNPLSEDDSNKYLNSLEMVRIAPSAVNGQPWRIVYKENRIDFYKTKPSRDMNRIDMGIALAHFHISCNIEGIEGMYKKVSRNEIIDNDSYEYVISWIEK</sequence>
<dbReference type="PANTHER" id="PTHR43673:SF2">
    <property type="entry name" value="NITROREDUCTASE"/>
    <property type="match status" value="1"/>
</dbReference>
<dbReference type="Gene3D" id="3.40.109.30">
    <property type="entry name" value="putative nitroreductase (tm1586), domain 2"/>
    <property type="match status" value="1"/>
</dbReference>
<evidence type="ECO:0000256" key="1">
    <source>
        <dbReference type="ARBA" id="ARBA00001917"/>
    </source>
</evidence>
<organism evidence="7 8">
    <name type="scientific">Romboutsia weinsteinii</name>
    <dbReference type="NCBI Taxonomy" id="2020949"/>
    <lineage>
        <taxon>Bacteria</taxon>
        <taxon>Bacillati</taxon>
        <taxon>Bacillota</taxon>
        <taxon>Clostridia</taxon>
        <taxon>Peptostreptococcales</taxon>
        <taxon>Peptostreptococcaceae</taxon>
        <taxon>Romboutsia</taxon>
    </lineage>
</organism>
<keyword evidence="3" id="KW-0285">Flavoprotein</keyword>
<keyword evidence="8" id="KW-1185">Reference proteome</keyword>
<keyword evidence="5" id="KW-0560">Oxidoreductase</keyword>
<evidence type="ECO:0000256" key="2">
    <source>
        <dbReference type="ARBA" id="ARBA00007118"/>
    </source>
</evidence>
<evidence type="ECO:0000313" key="7">
    <source>
        <dbReference type="EMBL" id="RDY26496.1"/>
    </source>
</evidence>
<gene>
    <name evidence="7" type="ORF">CHL78_013075</name>
</gene>
<dbReference type="InterPro" id="IPR029478">
    <property type="entry name" value="TM1586_NiRdase"/>
</dbReference>
<dbReference type="InterPro" id="IPR000415">
    <property type="entry name" value="Nitroreductase-like"/>
</dbReference>
<dbReference type="RefSeq" id="WP_116041500.1">
    <property type="nucleotide sequence ID" value="NZ_NOJY02000025.1"/>
</dbReference>
<keyword evidence="4" id="KW-0288">FMN</keyword>
<comment type="similarity">
    <text evidence="2">Belongs to the nitroreductase family.</text>
</comment>
<feature type="domain" description="Putative nitroreductase TM1586" evidence="6">
    <location>
        <begin position="12"/>
        <end position="240"/>
    </location>
</feature>
<dbReference type="PANTHER" id="PTHR43673">
    <property type="entry name" value="NAD(P)H NITROREDUCTASE YDGI-RELATED"/>
    <property type="match status" value="1"/>
</dbReference>
<comment type="caution">
    <text evidence="7">The sequence shown here is derived from an EMBL/GenBank/DDBJ whole genome shotgun (WGS) entry which is preliminary data.</text>
</comment>
<dbReference type="OrthoDB" id="9814075at2"/>
<dbReference type="EMBL" id="NOJY02000025">
    <property type="protein sequence ID" value="RDY26496.1"/>
    <property type="molecule type" value="Genomic_DNA"/>
</dbReference>
<evidence type="ECO:0000256" key="5">
    <source>
        <dbReference type="ARBA" id="ARBA00023002"/>
    </source>
</evidence>